<evidence type="ECO:0000313" key="3">
    <source>
        <dbReference type="EMBL" id="KND94078.1"/>
    </source>
</evidence>
<dbReference type="Pfam" id="PF25534">
    <property type="entry name" value="DUF7918"/>
    <property type="match status" value="1"/>
</dbReference>
<evidence type="ECO:0000313" key="4">
    <source>
        <dbReference type="Proteomes" id="UP000036947"/>
    </source>
</evidence>
<dbReference type="AlphaFoldDB" id="A0A0L0NJ73"/>
<reference evidence="3 4" key="1">
    <citation type="journal article" date="2015" name="BMC Genomics">
        <title>The genome of the truffle-parasite Tolypocladium ophioglossoides and the evolution of antifungal peptaibiotics.</title>
        <authorList>
            <person name="Quandt C.A."/>
            <person name="Bushley K.E."/>
            <person name="Spatafora J.W."/>
        </authorList>
    </citation>
    <scope>NUCLEOTIDE SEQUENCE [LARGE SCALE GENOMIC DNA]</scope>
    <source>
        <strain evidence="3 4">CBS 100239</strain>
    </source>
</reference>
<keyword evidence="4" id="KW-1185">Reference proteome</keyword>
<name>A0A0L0NJ73_TOLOC</name>
<evidence type="ECO:0000259" key="2">
    <source>
        <dbReference type="Pfam" id="PF25534"/>
    </source>
</evidence>
<comment type="caution">
    <text evidence="3">The sequence shown here is derived from an EMBL/GenBank/DDBJ whole genome shotgun (WGS) entry which is preliminary data.</text>
</comment>
<dbReference type="InterPro" id="IPR057678">
    <property type="entry name" value="DUF7918"/>
</dbReference>
<dbReference type="EMBL" id="LFRF01000002">
    <property type="protein sequence ID" value="KND94078.1"/>
    <property type="molecule type" value="Genomic_DNA"/>
</dbReference>
<dbReference type="PANTHER" id="PTHR36223">
    <property type="entry name" value="BETA-LACTAMASE-TYPE TRANSPEPTIDASE FOLD DOMAIN CONTAINING PROTEIN"/>
    <property type="match status" value="1"/>
</dbReference>
<accession>A0A0L0NJ73</accession>
<evidence type="ECO:0000256" key="1">
    <source>
        <dbReference type="SAM" id="MobiDB-lite"/>
    </source>
</evidence>
<protein>
    <recommendedName>
        <fullName evidence="2">DUF7918 domain-containing protein</fullName>
    </recommendedName>
</protein>
<gene>
    <name evidence="3" type="ORF">TOPH_00949</name>
</gene>
<proteinExistence type="predicted"/>
<dbReference type="OrthoDB" id="3364132at2759"/>
<feature type="compositionally biased region" description="Basic and acidic residues" evidence="1">
    <location>
        <begin position="363"/>
        <end position="387"/>
    </location>
</feature>
<dbReference type="Proteomes" id="UP000036947">
    <property type="component" value="Unassembled WGS sequence"/>
</dbReference>
<feature type="domain" description="DUF7918" evidence="2">
    <location>
        <begin position="102"/>
        <end position="335"/>
    </location>
</feature>
<organism evidence="3 4">
    <name type="scientific">Tolypocladium ophioglossoides (strain CBS 100239)</name>
    <name type="common">Snaketongue truffleclub</name>
    <name type="synonym">Elaphocordyceps ophioglossoides</name>
    <dbReference type="NCBI Taxonomy" id="1163406"/>
    <lineage>
        <taxon>Eukaryota</taxon>
        <taxon>Fungi</taxon>
        <taxon>Dikarya</taxon>
        <taxon>Ascomycota</taxon>
        <taxon>Pezizomycotina</taxon>
        <taxon>Sordariomycetes</taxon>
        <taxon>Hypocreomycetidae</taxon>
        <taxon>Hypocreales</taxon>
        <taxon>Ophiocordycipitaceae</taxon>
        <taxon>Tolypocladium</taxon>
    </lineage>
</organism>
<feature type="region of interest" description="Disordered" evidence="1">
    <location>
        <begin position="363"/>
        <end position="390"/>
    </location>
</feature>
<sequence>MCDGNQGNQAVLAASANKAPLMRLHTVAQRPVPAPTAAAATNIFRATPRDTRLPGRLETQGEAPSFLTRDDRIGRFLSLSAFEGIRRLSIPATMAVIQAVPGLTVNVKVAGQIATEYATPEEEAPGGDQGGPSSVPHSTCYIESTSGLTFSVQATVTSEFKLDAPYDVIVLHCYIDGSWVQGRSIFKHDINPDLPCIQELSRSIPNSDGNEKGGFVERKFTFAPVSSVEDVAGARIAQDIKTASSLGKIRVMAIIAHGIEPAKFVGPTLRGDANFELAEKSMKGKELSHGTSFPAGAVVVQPRALAFKHERKLCDFSFKYRSRSALQRELIIPPSPASTPVLDEIDGLSEQEVRHLARQMLRAKQESCRSENRASVKRERGDTDRAGPARQFKMVRLDDGKVAVDLSDD</sequence>
<dbReference type="PANTHER" id="PTHR36223:SF1">
    <property type="entry name" value="TRANSCRIPTION ELONGATION FACTOR EAF N-TERMINAL DOMAIN-CONTAINING PROTEIN"/>
    <property type="match status" value="1"/>
</dbReference>
<dbReference type="STRING" id="1163406.A0A0L0NJ73"/>